<dbReference type="eggNOG" id="ENOG502S150">
    <property type="taxonomic scope" value="Eukaryota"/>
</dbReference>
<dbReference type="GO" id="GO:0016020">
    <property type="term" value="C:membrane"/>
    <property type="evidence" value="ECO:0007669"/>
    <property type="project" value="UniProtKB-SubCell"/>
</dbReference>
<evidence type="ECO:0000256" key="4">
    <source>
        <dbReference type="ARBA" id="ARBA00022729"/>
    </source>
</evidence>
<dbReference type="Gene3D" id="2.60.40.10">
    <property type="entry name" value="Immunoglobulins"/>
    <property type="match status" value="2"/>
</dbReference>
<proteinExistence type="inferred from homology"/>
<dbReference type="InterPro" id="IPR003598">
    <property type="entry name" value="Ig_sub2"/>
</dbReference>
<feature type="domain" description="Ig-like" evidence="10">
    <location>
        <begin position="30"/>
        <end position="116"/>
    </location>
</feature>
<keyword evidence="3 8" id="KW-0812">Transmembrane</keyword>
<evidence type="ECO:0000313" key="11">
    <source>
        <dbReference type="EMBL" id="KDR17350.1"/>
    </source>
</evidence>
<organism evidence="11 12">
    <name type="scientific">Zootermopsis nevadensis</name>
    <name type="common">Dampwood termite</name>
    <dbReference type="NCBI Taxonomy" id="136037"/>
    <lineage>
        <taxon>Eukaryota</taxon>
        <taxon>Metazoa</taxon>
        <taxon>Ecdysozoa</taxon>
        <taxon>Arthropoda</taxon>
        <taxon>Hexapoda</taxon>
        <taxon>Insecta</taxon>
        <taxon>Pterygota</taxon>
        <taxon>Neoptera</taxon>
        <taxon>Polyneoptera</taxon>
        <taxon>Dictyoptera</taxon>
        <taxon>Blattodea</taxon>
        <taxon>Blattoidea</taxon>
        <taxon>Termitoidae</taxon>
        <taxon>Termopsidae</taxon>
        <taxon>Zootermopsis</taxon>
    </lineage>
</organism>
<evidence type="ECO:0000256" key="5">
    <source>
        <dbReference type="ARBA" id="ARBA00022989"/>
    </source>
</evidence>
<accession>A0A067R581</accession>
<evidence type="ECO:0000256" key="7">
    <source>
        <dbReference type="ARBA" id="ARBA00023180"/>
    </source>
</evidence>
<evidence type="ECO:0000313" key="12">
    <source>
        <dbReference type="Proteomes" id="UP000027135"/>
    </source>
</evidence>
<feature type="transmembrane region" description="Helical" evidence="8">
    <location>
        <begin position="368"/>
        <end position="392"/>
    </location>
</feature>
<dbReference type="OrthoDB" id="9988013at2759"/>
<protein>
    <recommendedName>
        <fullName evidence="10">Ig-like domain-containing protein</fullName>
    </recommendedName>
</protein>
<dbReference type="PANTHER" id="PTHR32178:SF6">
    <property type="entry name" value="IG-LIKE DOMAIN-CONTAINING PROTEIN"/>
    <property type="match status" value="1"/>
</dbReference>
<reference evidence="11 12" key="1">
    <citation type="journal article" date="2014" name="Nat. Commun.">
        <title>Molecular traces of alternative social organization in a termite genome.</title>
        <authorList>
            <person name="Terrapon N."/>
            <person name="Li C."/>
            <person name="Robertson H.M."/>
            <person name="Ji L."/>
            <person name="Meng X."/>
            <person name="Booth W."/>
            <person name="Chen Z."/>
            <person name="Childers C.P."/>
            <person name="Glastad K.M."/>
            <person name="Gokhale K."/>
            <person name="Gowin J."/>
            <person name="Gronenberg W."/>
            <person name="Hermansen R.A."/>
            <person name="Hu H."/>
            <person name="Hunt B.G."/>
            <person name="Huylmans A.K."/>
            <person name="Khalil S.M."/>
            <person name="Mitchell R.D."/>
            <person name="Munoz-Torres M.C."/>
            <person name="Mustard J.A."/>
            <person name="Pan H."/>
            <person name="Reese J.T."/>
            <person name="Scharf M.E."/>
            <person name="Sun F."/>
            <person name="Vogel H."/>
            <person name="Xiao J."/>
            <person name="Yang W."/>
            <person name="Yang Z."/>
            <person name="Yang Z."/>
            <person name="Zhou J."/>
            <person name="Zhu J."/>
            <person name="Brent C.S."/>
            <person name="Elsik C.G."/>
            <person name="Goodisman M.A."/>
            <person name="Liberles D.A."/>
            <person name="Roe R.M."/>
            <person name="Vargo E.L."/>
            <person name="Vilcinskas A."/>
            <person name="Wang J."/>
            <person name="Bornberg-Bauer E."/>
            <person name="Korb J."/>
            <person name="Zhang G."/>
            <person name="Liebig J."/>
        </authorList>
    </citation>
    <scope>NUCLEOTIDE SEQUENCE [LARGE SCALE GENOMIC DNA]</scope>
    <source>
        <tissue evidence="11">Whole organism</tissue>
    </source>
</reference>
<dbReference type="SMART" id="SM00408">
    <property type="entry name" value="IGc2"/>
    <property type="match status" value="1"/>
</dbReference>
<comment type="subcellular location">
    <subcellularLocation>
        <location evidence="1">Membrane</location>
        <topology evidence="1">Single-pass type I membrane protein</topology>
    </subcellularLocation>
</comment>
<keyword evidence="7" id="KW-0325">Glycoprotein</keyword>
<dbReference type="AlphaFoldDB" id="A0A067R581"/>
<keyword evidence="12" id="KW-1185">Reference proteome</keyword>
<dbReference type="InParanoid" id="A0A067R581"/>
<dbReference type="InterPro" id="IPR003599">
    <property type="entry name" value="Ig_sub"/>
</dbReference>
<dbReference type="OMA" id="WYYQDRY"/>
<dbReference type="InterPro" id="IPR007110">
    <property type="entry name" value="Ig-like_dom"/>
</dbReference>
<dbReference type="SMART" id="SM00409">
    <property type="entry name" value="IG"/>
    <property type="match status" value="2"/>
</dbReference>
<dbReference type="CDD" id="cd00096">
    <property type="entry name" value="Ig"/>
    <property type="match status" value="1"/>
</dbReference>
<evidence type="ECO:0000259" key="10">
    <source>
        <dbReference type="PROSITE" id="PS50835"/>
    </source>
</evidence>
<feature type="chain" id="PRO_5001644726" description="Ig-like domain-containing protein" evidence="9">
    <location>
        <begin position="20"/>
        <end position="408"/>
    </location>
</feature>
<dbReference type="InterPro" id="IPR039311">
    <property type="entry name" value="FAM187A/B"/>
</dbReference>
<dbReference type="SUPFAM" id="SSF48726">
    <property type="entry name" value="Immunoglobulin"/>
    <property type="match status" value="2"/>
</dbReference>
<keyword evidence="5 8" id="KW-1133">Transmembrane helix</keyword>
<keyword evidence="6 8" id="KW-0472">Membrane</keyword>
<dbReference type="InterPro" id="IPR013783">
    <property type="entry name" value="Ig-like_fold"/>
</dbReference>
<dbReference type="EMBL" id="KK852744">
    <property type="protein sequence ID" value="KDR17350.1"/>
    <property type="molecule type" value="Genomic_DNA"/>
</dbReference>
<dbReference type="InterPro" id="IPR036179">
    <property type="entry name" value="Ig-like_dom_sf"/>
</dbReference>
<keyword evidence="4 9" id="KW-0732">Signal</keyword>
<gene>
    <name evidence="11" type="ORF">L798_08551</name>
</gene>
<dbReference type="PANTHER" id="PTHR32178">
    <property type="entry name" value="FAM187"/>
    <property type="match status" value="1"/>
</dbReference>
<evidence type="ECO:0000256" key="8">
    <source>
        <dbReference type="SAM" id="Phobius"/>
    </source>
</evidence>
<comment type="similarity">
    <text evidence="2">Belongs to the FAM187 family.</text>
</comment>
<dbReference type="PROSITE" id="PS50835">
    <property type="entry name" value="IG_LIKE"/>
    <property type="match status" value="2"/>
</dbReference>
<evidence type="ECO:0000256" key="2">
    <source>
        <dbReference type="ARBA" id="ARBA00008727"/>
    </source>
</evidence>
<dbReference type="Pfam" id="PF13927">
    <property type="entry name" value="Ig_3"/>
    <property type="match status" value="1"/>
</dbReference>
<feature type="domain" description="Ig-like" evidence="10">
    <location>
        <begin position="244"/>
        <end position="351"/>
    </location>
</feature>
<evidence type="ECO:0000256" key="1">
    <source>
        <dbReference type="ARBA" id="ARBA00004479"/>
    </source>
</evidence>
<name>A0A067R581_ZOONE</name>
<evidence type="ECO:0000256" key="3">
    <source>
        <dbReference type="ARBA" id="ARBA00022692"/>
    </source>
</evidence>
<sequence>MGCMLLLITAFFCGKCVFAETEGNCLERYPLVGLKKFEKYKLVDAKPLQTVKLDCHFCKESDDRLPKVWYRQDMLLTKAPAEVQLDTAKHPRVRVTPDHSLIMRKVTDADAGVYQCLDFRFLLEVVNSTVDLIVGNLADWQRYRNSRLLPVYNSLQHLDTGEQFFVFTEWEAWGPCVACNRIQGERRRLGRCRLKPNREMSSVHDIGPEAEKQHLINNVYELSCRSKLLAKVFPNISAVTSMVPEFIHAEACMGNCTKDAESQRFKGKQLHYKRQYTVAEGSNLTLVCPKATPKDVVTWLKNGAVVTSGSAEDEPHVAVHKFNILNVTNVTQAESGNYTCFVGEIHVLDVTVNVVPRTKLYTQGLQHYMPHLAFIILLCFTSYCVGLIVAWIQRRRFVGYQNIPNDIN</sequence>
<dbReference type="Proteomes" id="UP000027135">
    <property type="component" value="Unassembled WGS sequence"/>
</dbReference>
<evidence type="ECO:0000256" key="6">
    <source>
        <dbReference type="ARBA" id="ARBA00023136"/>
    </source>
</evidence>
<feature type="signal peptide" evidence="9">
    <location>
        <begin position="1"/>
        <end position="19"/>
    </location>
</feature>
<evidence type="ECO:0000256" key="9">
    <source>
        <dbReference type="SAM" id="SignalP"/>
    </source>
</evidence>